<dbReference type="EMBL" id="KI299149">
    <property type="protein sequence ID" value="ERZ97965.1"/>
    <property type="molecule type" value="Genomic_DNA"/>
</dbReference>
<name>U9T3N3_RHIID</name>
<accession>U9T3N3</accession>
<organism evidence="1">
    <name type="scientific">Rhizophagus irregularis (strain DAOM 181602 / DAOM 197198 / MUCL 43194)</name>
    <name type="common">Arbuscular mycorrhizal fungus</name>
    <name type="synonym">Glomus intraradices</name>
    <dbReference type="NCBI Taxonomy" id="747089"/>
    <lineage>
        <taxon>Eukaryota</taxon>
        <taxon>Fungi</taxon>
        <taxon>Fungi incertae sedis</taxon>
        <taxon>Mucoromycota</taxon>
        <taxon>Glomeromycotina</taxon>
        <taxon>Glomeromycetes</taxon>
        <taxon>Glomerales</taxon>
        <taxon>Glomeraceae</taxon>
        <taxon>Rhizophagus</taxon>
    </lineage>
</organism>
<dbReference type="HOGENOM" id="CLU_3088482_0_0_1"/>
<evidence type="ECO:0000313" key="1">
    <source>
        <dbReference type="EMBL" id="ERZ97965.1"/>
    </source>
</evidence>
<gene>
    <name evidence="1" type="ORF">GLOINDRAFT_11021</name>
</gene>
<reference evidence="1" key="1">
    <citation type="submission" date="2013-07" db="EMBL/GenBank/DDBJ databases">
        <title>The genome of an arbuscular mycorrhizal fungus provides insights into the evolution of the oldest plant symbiosis.</title>
        <authorList>
            <consortium name="DOE Joint Genome Institute"/>
            <person name="Tisserant E."/>
            <person name="Malbreil M."/>
            <person name="Kuo A."/>
            <person name="Kohler A."/>
            <person name="Symeonidi A."/>
            <person name="Balestrini R."/>
            <person name="Charron P."/>
            <person name="Duensing N."/>
            <person name="Frei-dit-Frey N."/>
            <person name="Gianinazzi-Pearson V."/>
            <person name="Gilbert B."/>
            <person name="Handa Y."/>
            <person name="Hijri M."/>
            <person name="Kaul R."/>
            <person name="Kawaguchi M."/>
            <person name="Krajinski F."/>
            <person name="Lammers P."/>
            <person name="Lapierre D."/>
            <person name="Masclaux F.G."/>
            <person name="Murat C."/>
            <person name="Morin E."/>
            <person name="Ndikumana S."/>
            <person name="Pagni M."/>
            <person name="Petitpierre D."/>
            <person name="Requena N."/>
            <person name="Rosikiewicz P."/>
            <person name="Riley R."/>
            <person name="Saito K."/>
            <person name="San Clemente H."/>
            <person name="Shapiro H."/>
            <person name="van Tuinen D."/>
            <person name="Becard G."/>
            <person name="Bonfante P."/>
            <person name="Paszkowski U."/>
            <person name="Shachar-Hill Y."/>
            <person name="Young J.P."/>
            <person name="Sanders I.R."/>
            <person name="Henrissat B."/>
            <person name="Rensing S.A."/>
            <person name="Grigoriev I.V."/>
            <person name="Corradi N."/>
            <person name="Roux C."/>
            <person name="Martin F."/>
        </authorList>
    </citation>
    <scope>NUCLEOTIDE SEQUENCE</scope>
    <source>
        <strain evidence="1">DAOM 197198</strain>
    </source>
</reference>
<protein>
    <submittedName>
        <fullName evidence="1">Uncharacterized protein</fullName>
    </submittedName>
</protein>
<proteinExistence type="predicted"/>
<sequence length="52" mass="5840">MLAKDGFGSVPESLLIFVEFPVTTLADQDRWLNRCLKELHLQEEGAAHGSLR</sequence>
<dbReference type="AlphaFoldDB" id="U9T3N3"/>